<dbReference type="InterPro" id="IPR010227">
    <property type="entry name" value="NADH_Q_OxRdtase_chainM/4"/>
</dbReference>
<dbReference type="GO" id="GO:0042773">
    <property type="term" value="P:ATP synthesis coupled electron transport"/>
    <property type="evidence" value="ECO:0007669"/>
    <property type="project" value="InterPro"/>
</dbReference>
<dbReference type="Pfam" id="PF00361">
    <property type="entry name" value="Proton_antipo_M"/>
    <property type="match status" value="1"/>
</dbReference>
<evidence type="ECO:0000259" key="7">
    <source>
        <dbReference type="Pfam" id="PF00361"/>
    </source>
</evidence>
<feature type="domain" description="NADH:quinone oxidoreductase/Mrp antiporter transmembrane" evidence="7">
    <location>
        <begin position="91"/>
        <end position="383"/>
    </location>
</feature>
<feature type="transmembrane region" description="Helical" evidence="6">
    <location>
        <begin position="336"/>
        <end position="357"/>
    </location>
</feature>
<dbReference type="GO" id="GO:0003954">
    <property type="term" value="F:NADH dehydrogenase activity"/>
    <property type="evidence" value="ECO:0007669"/>
    <property type="project" value="TreeGrafter"/>
</dbReference>
<feature type="non-terminal residue" evidence="8">
    <location>
        <position position="1"/>
    </location>
</feature>
<feature type="transmembrane region" description="Helical" evidence="6">
    <location>
        <begin position="294"/>
        <end position="315"/>
    </location>
</feature>
<feature type="transmembrane region" description="Helical" evidence="6">
    <location>
        <begin position="236"/>
        <end position="259"/>
    </location>
</feature>
<evidence type="ECO:0000313" key="8">
    <source>
        <dbReference type="EMBL" id="SVB96960.1"/>
    </source>
</evidence>
<name>A0A382IBE4_9ZZZZ</name>
<feature type="transmembrane region" description="Helical" evidence="6">
    <location>
        <begin position="413"/>
        <end position="430"/>
    </location>
</feature>
<evidence type="ECO:0000256" key="1">
    <source>
        <dbReference type="ARBA" id="ARBA00004141"/>
    </source>
</evidence>
<reference evidence="8" key="1">
    <citation type="submission" date="2018-05" db="EMBL/GenBank/DDBJ databases">
        <authorList>
            <person name="Lanie J.A."/>
            <person name="Ng W.-L."/>
            <person name="Kazmierczak K.M."/>
            <person name="Andrzejewski T.M."/>
            <person name="Davidsen T.M."/>
            <person name="Wayne K.J."/>
            <person name="Tettelin H."/>
            <person name="Glass J.I."/>
            <person name="Rusch D."/>
            <person name="Podicherti R."/>
            <person name="Tsui H.-C.T."/>
            <person name="Winkler M.E."/>
        </authorList>
    </citation>
    <scope>NUCLEOTIDE SEQUENCE</scope>
</reference>
<organism evidence="8">
    <name type="scientific">marine metagenome</name>
    <dbReference type="NCBI Taxonomy" id="408172"/>
    <lineage>
        <taxon>unclassified sequences</taxon>
        <taxon>metagenomes</taxon>
        <taxon>ecological metagenomes</taxon>
    </lineage>
</organism>
<dbReference type="NCBIfam" id="TIGR01972">
    <property type="entry name" value="NDH_I_M"/>
    <property type="match status" value="1"/>
</dbReference>
<feature type="transmembrane region" description="Helical" evidence="6">
    <location>
        <begin position="206"/>
        <end position="224"/>
    </location>
</feature>
<evidence type="ECO:0000256" key="4">
    <source>
        <dbReference type="ARBA" id="ARBA00022989"/>
    </source>
</evidence>
<gene>
    <name evidence="8" type="ORF">METZ01_LOCUS249814</name>
</gene>
<dbReference type="GO" id="GO:0015990">
    <property type="term" value="P:electron transport coupled proton transport"/>
    <property type="evidence" value="ECO:0007669"/>
    <property type="project" value="TreeGrafter"/>
</dbReference>
<comment type="subcellular location">
    <subcellularLocation>
        <location evidence="1">Membrane</location>
        <topology evidence="1">Multi-pass membrane protein</topology>
    </subcellularLocation>
</comment>
<keyword evidence="4 6" id="KW-1133">Transmembrane helix</keyword>
<protein>
    <recommendedName>
        <fullName evidence="7">NADH:quinone oxidoreductase/Mrp antiporter transmembrane domain-containing protein</fullName>
    </recommendedName>
</protein>
<keyword evidence="3 6" id="KW-0812">Transmembrane</keyword>
<evidence type="ECO:0000256" key="3">
    <source>
        <dbReference type="ARBA" id="ARBA00022692"/>
    </source>
</evidence>
<dbReference type="PANTHER" id="PTHR43507:SF1">
    <property type="entry name" value="NADH-UBIQUINONE OXIDOREDUCTASE CHAIN 4"/>
    <property type="match status" value="1"/>
</dbReference>
<proteinExistence type="inferred from homology"/>
<sequence length="448" mass="48842">CMALWLWLTLRATIAITPEPVLQQRFNWIPQLGVDYHLALDGLNVLFVVLTGFLGCVAVLTSWREIKHSPGLHYLCLLTTLAGIMGVFLAFDLFLFYFFWELMLVPMYFLIGVWGHEDRVRAAVKFVIFTMASSLFLLVAIIGLSYAHAQSDGIFTTDYLTLLGTPLPFATARWLFFGFFVAFAVKLPLFPFHSWLPDAHTQAPTAGSILLAGLLLKTGGYGLIRFAVPLFPEAAAAYADPIAIIGVIGIIYGAVLAYGQTDIKRLIAYTSVSHMGFVVLGVSTWRLMALQGAVFQMLAHGLATGALFAIAGMIHERFHTRALDKLGGLWSKLPRLSAFALVFVLASVGVPGMGNFIGELLTLLGSFPASPSLVVVAVVGIVLGLVVMLKLVQQVLKGPACFHARVIDLDFRELIVLVALAFLVLVLGLFPQPALKSARLPLDQLVIR</sequence>
<feature type="transmembrane region" description="Helical" evidence="6">
    <location>
        <begin position="72"/>
        <end position="91"/>
    </location>
</feature>
<feature type="transmembrane region" description="Helical" evidence="6">
    <location>
        <begin position="266"/>
        <end position="288"/>
    </location>
</feature>
<dbReference type="PRINTS" id="PR01437">
    <property type="entry name" value="NUOXDRDTASE4"/>
</dbReference>
<dbReference type="InterPro" id="IPR001750">
    <property type="entry name" value="ND/Mrp_TM"/>
</dbReference>
<dbReference type="PANTHER" id="PTHR43507">
    <property type="entry name" value="NADH-UBIQUINONE OXIDOREDUCTASE CHAIN 4"/>
    <property type="match status" value="1"/>
</dbReference>
<comment type="similarity">
    <text evidence="2">Belongs to the complex I subunit 4 family.</text>
</comment>
<dbReference type="GO" id="GO:0048039">
    <property type="term" value="F:ubiquinone binding"/>
    <property type="evidence" value="ECO:0007669"/>
    <property type="project" value="TreeGrafter"/>
</dbReference>
<evidence type="ECO:0000256" key="5">
    <source>
        <dbReference type="ARBA" id="ARBA00023136"/>
    </source>
</evidence>
<feature type="transmembrane region" description="Helical" evidence="6">
    <location>
        <begin position="167"/>
        <end position="185"/>
    </location>
</feature>
<dbReference type="AlphaFoldDB" id="A0A382IBE4"/>
<accession>A0A382IBE4</accession>
<dbReference type="InterPro" id="IPR003918">
    <property type="entry name" value="NADH_UbQ_OxRdtase"/>
</dbReference>
<feature type="transmembrane region" description="Helical" evidence="6">
    <location>
        <begin position="97"/>
        <end position="114"/>
    </location>
</feature>
<feature type="non-terminal residue" evidence="8">
    <location>
        <position position="448"/>
    </location>
</feature>
<evidence type="ECO:0000256" key="2">
    <source>
        <dbReference type="ARBA" id="ARBA00009025"/>
    </source>
</evidence>
<dbReference type="EMBL" id="UINC01066344">
    <property type="protein sequence ID" value="SVB96960.1"/>
    <property type="molecule type" value="Genomic_DNA"/>
</dbReference>
<evidence type="ECO:0000256" key="6">
    <source>
        <dbReference type="SAM" id="Phobius"/>
    </source>
</evidence>
<keyword evidence="5 6" id="KW-0472">Membrane</keyword>
<feature type="transmembrane region" description="Helical" evidence="6">
    <location>
        <begin position="369"/>
        <end position="392"/>
    </location>
</feature>
<feature type="transmembrane region" description="Helical" evidence="6">
    <location>
        <begin position="126"/>
        <end position="147"/>
    </location>
</feature>
<feature type="transmembrane region" description="Helical" evidence="6">
    <location>
        <begin position="39"/>
        <end position="60"/>
    </location>
</feature>
<dbReference type="GO" id="GO:0008137">
    <property type="term" value="F:NADH dehydrogenase (ubiquinone) activity"/>
    <property type="evidence" value="ECO:0007669"/>
    <property type="project" value="InterPro"/>
</dbReference>
<dbReference type="GO" id="GO:0016020">
    <property type="term" value="C:membrane"/>
    <property type="evidence" value="ECO:0007669"/>
    <property type="project" value="UniProtKB-SubCell"/>
</dbReference>